<accession>A0A4Z0ZX51</accession>
<evidence type="ECO:0000256" key="2">
    <source>
        <dbReference type="ARBA" id="ARBA00022448"/>
    </source>
</evidence>
<keyword evidence="4 6" id="KW-1133">Transmembrane helix</keyword>
<comment type="caution">
    <text evidence="9">The sequence shown here is derived from an EMBL/GenBank/DDBJ whole genome shotgun (WGS) entry which is preliminary data.</text>
</comment>
<dbReference type="PANTHER" id="PTHR11384">
    <property type="entry name" value="ATP-BINDING CASSETTE, SUB-FAMILY D MEMBER"/>
    <property type="match status" value="1"/>
</dbReference>
<dbReference type="RefSeq" id="WP_135640535.1">
    <property type="nucleotide sequence ID" value="NZ_RQGH01000007.1"/>
</dbReference>
<dbReference type="Proteomes" id="UP000297567">
    <property type="component" value="Unassembled WGS sequence"/>
</dbReference>
<dbReference type="EMBL" id="RQGH01000007">
    <property type="protein sequence ID" value="TGL75586.1"/>
    <property type="molecule type" value="Genomic_DNA"/>
</dbReference>
<evidence type="ECO:0000259" key="8">
    <source>
        <dbReference type="PROSITE" id="PS50929"/>
    </source>
</evidence>
<keyword evidence="2" id="KW-0813">Transport</keyword>
<dbReference type="AlphaFoldDB" id="A0A4Z0ZX51"/>
<dbReference type="SUPFAM" id="SSF90123">
    <property type="entry name" value="ABC transporter transmembrane region"/>
    <property type="match status" value="1"/>
</dbReference>
<dbReference type="InterPro" id="IPR050835">
    <property type="entry name" value="ABC_transporter_sub-D"/>
</dbReference>
<sequence>MAKKVSNQSTGNHLFKIIRQLIQSKQGPSAIRYGIFLILLVIGFNGFNVFNSFVGRDFISSIEQKNETAFYQNAILYGLVFLISAGIGSIYRFIEERLGILWREQLTWRLTESYLSEKTYHTILNQKGIENPDQRITDDVKAFTTTTLSFILLFLGGLFSAISFAGVLWTINPLLFLVAILYASLGTLATVYLGKELIQINYNQLDLEANYRSDLLHIKQHAESIALTHRELRMSVRLKSKLKKLVTNFKKLISVNLRLSLFTNSYNYFIQIIPMVIIVPSYMKGEIEFGVITQAGLAFTTLLNAFSLIVTQFQSISSFTAVVKRLQTLDTAMVFSEQKMKEKSKSNYASNEIRFENFCIYANDKSKFIIEDLNVTIHTKERWLVTATDESSKLSFFRALAGIANQEEGKIYKPNRDQIYFLPEQPYLPPGRLRNVIVPAFLGNSVSDSKVMNELKNHGLDTLVRRLGGLSALKEWDDELSLAEKFKISTIRIQYAKPKFLVIDRPTSSVGKFEISKFLKKFYNLGITTIVLAKGEETALEYDYHLNLDHLGKWTVTTLNPFRKERDVPVTK</sequence>
<evidence type="ECO:0000256" key="6">
    <source>
        <dbReference type="SAM" id="Phobius"/>
    </source>
</evidence>
<evidence type="ECO:0000313" key="9">
    <source>
        <dbReference type="EMBL" id="TGL75586.1"/>
    </source>
</evidence>
<feature type="transmembrane region" description="Helical" evidence="6">
    <location>
        <begin position="150"/>
        <end position="169"/>
    </location>
</feature>
<dbReference type="InterPro" id="IPR036640">
    <property type="entry name" value="ABC1_TM_sf"/>
</dbReference>
<organism evidence="9 10">
    <name type="scientific">Leptospira jelokensis</name>
    <dbReference type="NCBI Taxonomy" id="2484931"/>
    <lineage>
        <taxon>Bacteria</taxon>
        <taxon>Pseudomonadati</taxon>
        <taxon>Spirochaetota</taxon>
        <taxon>Spirochaetia</taxon>
        <taxon>Leptospirales</taxon>
        <taxon>Leptospiraceae</taxon>
        <taxon>Leptospira</taxon>
    </lineage>
</organism>
<evidence type="ECO:0000256" key="4">
    <source>
        <dbReference type="ARBA" id="ARBA00022989"/>
    </source>
</evidence>
<evidence type="ECO:0000313" key="10">
    <source>
        <dbReference type="Proteomes" id="UP000297567"/>
    </source>
</evidence>
<feature type="domain" description="ABC transmembrane type-1" evidence="8">
    <location>
        <begin position="35"/>
        <end position="318"/>
    </location>
</feature>
<gene>
    <name evidence="9" type="ORF">EHQ62_01800</name>
</gene>
<dbReference type="SUPFAM" id="SSF52540">
    <property type="entry name" value="P-loop containing nucleoside triphosphate hydrolases"/>
    <property type="match status" value="1"/>
</dbReference>
<dbReference type="GO" id="GO:0005524">
    <property type="term" value="F:ATP binding"/>
    <property type="evidence" value="ECO:0007669"/>
    <property type="project" value="UniProtKB-KW"/>
</dbReference>
<dbReference type="Gene3D" id="1.20.1560.10">
    <property type="entry name" value="ABC transporter type 1, transmembrane domain"/>
    <property type="match status" value="1"/>
</dbReference>
<dbReference type="InterPro" id="IPR011527">
    <property type="entry name" value="ABC1_TM_dom"/>
</dbReference>
<evidence type="ECO:0000256" key="3">
    <source>
        <dbReference type="ARBA" id="ARBA00022692"/>
    </source>
</evidence>
<dbReference type="GO" id="GO:0005886">
    <property type="term" value="C:plasma membrane"/>
    <property type="evidence" value="ECO:0007669"/>
    <property type="project" value="UniProtKB-SubCell"/>
</dbReference>
<feature type="transmembrane region" description="Helical" evidence="6">
    <location>
        <begin position="74"/>
        <end position="94"/>
    </location>
</feature>
<feature type="domain" description="ABC transporter" evidence="7">
    <location>
        <begin position="353"/>
        <end position="570"/>
    </location>
</feature>
<name>A0A4Z0ZX51_9LEPT</name>
<feature type="transmembrane region" description="Helical" evidence="6">
    <location>
        <begin position="266"/>
        <end position="283"/>
    </location>
</feature>
<dbReference type="GO" id="GO:0140359">
    <property type="term" value="F:ABC-type transporter activity"/>
    <property type="evidence" value="ECO:0007669"/>
    <property type="project" value="InterPro"/>
</dbReference>
<dbReference type="Pfam" id="PF06472">
    <property type="entry name" value="ABC_membrane_2"/>
    <property type="match status" value="1"/>
</dbReference>
<dbReference type="PANTHER" id="PTHR11384:SF59">
    <property type="entry name" value="LYSOSOMAL COBALAMIN TRANSPORTER ABCD4"/>
    <property type="match status" value="1"/>
</dbReference>
<evidence type="ECO:0000256" key="1">
    <source>
        <dbReference type="ARBA" id="ARBA00004651"/>
    </source>
</evidence>
<keyword evidence="9" id="KW-0067">ATP-binding</keyword>
<keyword evidence="10" id="KW-1185">Reference proteome</keyword>
<feature type="transmembrane region" description="Helical" evidence="6">
    <location>
        <begin position="289"/>
        <end position="310"/>
    </location>
</feature>
<comment type="subcellular location">
    <subcellularLocation>
        <location evidence="1">Cell membrane</location>
        <topology evidence="1">Multi-pass membrane protein</topology>
    </subcellularLocation>
</comment>
<keyword evidence="3 6" id="KW-0812">Transmembrane</keyword>
<reference evidence="9" key="1">
    <citation type="journal article" date="2019" name="PLoS Negl. Trop. Dis.">
        <title>Revisiting the worldwide diversity of Leptospira species in the environment.</title>
        <authorList>
            <person name="Vincent A.T."/>
            <person name="Schiettekatte O."/>
            <person name="Bourhy P."/>
            <person name="Veyrier F.J."/>
            <person name="Picardeau M."/>
        </authorList>
    </citation>
    <scope>NUCLEOTIDE SEQUENCE [LARGE SCALE GENOMIC DNA]</scope>
    <source>
        <strain evidence="9">201702451</strain>
    </source>
</reference>
<dbReference type="PROSITE" id="PS50929">
    <property type="entry name" value="ABC_TM1F"/>
    <property type="match status" value="1"/>
</dbReference>
<feature type="transmembrane region" description="Helical" evidence="6">
    <location>
        <begin position="175"/>
        <end position="194"/>
    </location>
</feature>
<evidence type="ECO:0000259" key="7">
    <source>
        <dbReference type="PROSITE" id="PS50893"/>
    </source>
</evidence>
<dbReference type="InterPro" id="IPR003439">
    <property type="entry name" value="ABC_transporter-like_ATP-bd"/>
</dbReference>
<protein>
    <submittedName>
        <fullName evidence="9">ABC transporter ATP-binding protein/permease</fullName>
    </submittedName>
</protein>
<keyword evidence="9" id="KW-0547">Nucleotide-binding</keyword>
<keyword evidence="5 6" id="KW-0472">Membrane</keyword>
<dbReference type="InterPro" id="IPR027417">
    <property type="entry name" value="P-loop_NTPase"/>
</dbReference>
<feature type="transmembrane region" description="Helical" evidence="6">
    <location>
        <begin position="33"/>
        <end position="54"/>
    </location>
</feature>
<proteinExistence type="predicted"/>
<evidence type="ECO:0000256" key="5">
    <source>
        <dbReference type="ARBA" id="ARBA00023136"/>
    </source>
</evidence>
<dbReference type="GO" id="GO:0016887">
    <property type="term" value="F:ATP hydrolysis activity"/>
    <property type="evidence" value="ECO:0007669"/>
    <property type="project" value="InterPro"/>
</dbReference>
<dbReference type="Gene3D" id="3.40.50.300">
    <property type="entry name" value="P-loop containing nucleotide triphosphate hydrolases"/>
    <property type="match status" value="1"/>
</dbReference>
<dbReference type="PROSITE" id="PS50893">
    <property type="entry name" value="ABC_TRANSPORTER_2"/>
    <property type="match status" value="1"/>
</dbReference>